<reference evidence="1" key="1">
    <citation type="submission" date="2020-11" db="EMBL/GenBank/DDBJ databases">
        <title>Sequencing the genomes of 1000 actinobacteria strains.</title>
        <authorList>
            <person name="Klenk H.-P."/>
        </authorList>
    </citation>
    <scope>NUCLEOTIDE SEQUENCE</scope>
    <source>
        <strain evidence="1">DSM 43175</strain>
    </source>
</reference>
<dbReference type="Proteomes" id="UP000614047">
    <property type="component" value="Unassembled WGS sequence"/>
</dbReference>
<evidence type="ECO:0000313" key="2">
    <source>
        <dbReference type="Proteomes" id="UP000614047"/>
    </source>
</evidence>
<accession>A0A931DMQ5</accession>
<comment type="caution">
    <text evidence="1">The sequence shown here is derived from an EMBL/GenBank/DDBJ whole genome shotgun (WGS) entry which is preliminary data.</text>
</comment>
<dbReference type="AlphaFoldDB" id="A0A931DMQ5"/>
<dbReference type="EMBL" id="JADOUA010000001">
    <property type="protein sequence ID" value="MBG6090451.1"/>
    <property type="molecule type" value="Genomic_DNA"/>
</dbReference>
<organism evidence="1 2">
    <name type="scientific">Actinomadura viridis</name>
    <dbReference type="NCBI Taxonomy" id="58110"/>
    <lineage>
        <taxon>Bacteria</taxon>
        <taxon>Bacillati</taxon>
        <taxon>Actinomycetota</taxon>
        <taxon>Actinomycetes</taxon>
        <taxon>Streptosporangiales</taxon>
        <taxon>Thermomonosporaceae</taxon>
        <taxon>Actinomadura</taxon>
    </lineage>
</organism>
<gene>
    <name evidence="1" type="ORF">IW256_004564</name>
</gene>
<protein>
    <submittedName>
        <fullName evidence="1">ABC-type taurine transport system ATPase subunit</fullName>
    </submittedName>
</protein>
<name>A0A931DMQ5_9ACTN</name>
<keyword evidence="2" id="KW-1185">Reference proteome</keyword>
<evidence type="ECO:0000313" key="1">
    <source>
        <dbReference type="EMBL" id="MBG6090451.1"/>
    </source>
</evidence>
<sequence length="33" mass="3463">MILNILNGFYRVDRGTVGLDGRLIGGRVAAASS</sequence>
<proteinExistence type="predicted"/>